<dbReference type="InterPro" id="IPR011051">
    <property type="entry name" value="RmlC_Cupin_sf"/>
</dbReference>
<comment type="caution">
    <text evidence="1">The sequence shown here is derived from an EMBL/GenBank/DDBJ whole genome shotgun (WGS) entry which is preliminary data.</text>
</comment>
<dbReference type="SUPFAM" id="SSF51182">
    <property type="entry name" value="RmlC-like cupins"/>
    <property type="match status" value="1"/>
</dbReference>
<sequence>MTINNLEQFCQQFKALLDQKPEWPELLVNGRAMLSELVSNHDWFKDTLSRLVLDQVFLQNQWQSIDPNDIQLYFSPDKAFSVRAFIWEPGVCYPIHDHGAWGIVGAHINQVRERKFARVDDGLDVNHAEVKQIADATLSPGETTFVLPLHDGIHQMQALNNQVAVSIHVYGTPIRKGFIHYYDPHFNTAIRVYPPAINKKMLAIKTLGSISEDWAKKVLLTALNSAEPNYVLNECKYSLDKMGDK</sequence>
<evidence type="ECO:0000313" key="2">
    <source>
        <dbReference type="Proteomes" id="UP000798488"/>
    </source>
</evidence>
<dbReference type="InterPro" id="IPR014710">
    <property type="entry name" value="RmlC-like_jellyroll"/>
</dbReference>
<gene>
    <name evidence="1" type="ORF">SPSYN_01240</name>
</gene>
<dbReference type="RefSeq" id="WP_161821619.1">
    <property type="nucleotide sequence ID" value="NZ_LSRS01000003.1"/>
</dbReference>
<dbReference type="CDD" id="cd10548">
    <property type="entry name" value="cupin_CDO"/>
    <property type="match status" value="1"/>
</dbReference>
<protein>
    <recommendedName>
        <fullName evidence="3">Cysteine dioxygenase type I</fullName>
    </recommendedName>
</protein>
<dbReference type="OrthoDB" id="9791297at2"/>
<evidence type="ECO:0008006" key="3">
    <source>
        <dbReference type="Google" id="ProtNLM"/>
    </source>
</evidence>
<dbReference type="Gene3D" id="2.60.120.10">
    <property type="entry name" value="Jelly Rolls"/>
    <property type="match status" value="1"/>
</dbReference>
<keyword evidence="2" id="KW-1185">Reference proteome</keyword>
<name>A0A9D2WPL2_9FIRM</name>
<proteinExistence type="predicted"/>
<dbReference type="Gene3D" id="1.20.5.440">
    <property type="entry name" value="ATP synthase delta/epsilon subunit, C-terminal domain"/>
    <property type="match status" value="1"/>
</dbReference>
<dbReference type="AlphaFoldDB" id="A0A9D2WPL2"/>
<organism evidence="1 2">
    <name type="scientific">Sporotomaculum syntrophicum</name>
    <dbReference type="NCBI Taxonomy" id="182264"/>
    <lineage>
        <taxon>Bacteria</taxon>
        <taxon>Bacillati</taxon>
        <taxon>Bacillota</taxon>
        <taxon>Clostridia</taxon>
        <taxon>Eubacteriales</taxon>
        <taxon>Desulfallaceae</taxon>
        <taxon>Sporotomaculum</taxon>
    </lineage>
</organism>
<evidence type="ECO:0000313" key="1">
    <source>
        <dbReference type="EMBL" id="KAF1085104.1"/>
    </source>
</evidence>
<reference evidence="1" key="1">
    <citation type="submission" date="2016-02" db="EMBL/GenBank/DDBJ databases">
        <title>Draft Genome Sequence of Sporotomaculum syntrophicum Strain FB, a Syntrophic Benzoate Degrader.</title>
        <authorList>
            <person name="Nobu M.K."/>
            <person name="Narihiro T."/>
            <person name="Qiu Y.-L."/>
            <person name="Ohashi A."/>
            <person name="Liu W.-T."/>
            <person name="Yuji S."/>
        </authorList>
    </citation>
    <scope>NUCLEOTIDE SEQUENCE</scope>
    <source>
        <strain evidence="1">FB</strain>
    </source>
</reference>
<dbReference type="Proteomes" id="UP000798488">
    <property type="component" value="Unassembled WGS sequence"/>
</dbReference>
<accession>A0A9D2WPL2</accession>
<dbReference type="EMBL" id="LSRS01000003">
    <property type="protein sequence ID" value="KAF1085104.1"/>
    <property type="molecule type" value="Genomic_DNA"/>
</dbReference>